<evidence type="ECO:0000256" key="1">
    <source>
        <dbReference type="SAM" id="MobiDB-lite"/>
    </source>
</evidence>
<comment type="caution">
    <text evidence="2">The sequence shown here is derived from an EMBL/GenBank/DDBJ whole genome shotgun (WGS) entry which is preliminary data.</text>
</comment>
<evidence type="ECO:0000313" key="2">
    <source>
        <dbReference type="EMBL" id="KAJ1909198.1"/>
    </source>
</evidence>
<feature type="region of interest" description="Disordered" evidence="1">
    <location>
        <begin position="131"/>
        <end position="157"/>
    </location>
</feature>
<protein>
    <submittedName>
        <fullName evidence="2">Uncharacterized protein</fullName>
    </submittedName>
</protein>
<name>A0A9W8DLT7_9FUNG</name>
<reference evidence="2" key="1">
    <citation type="submission" date="2022-07" db="EMBL/GenBank/DDBJ databases">
        <title>Phylogenomic reconstructions and comparative analyses of Kickxellomycotina fungi.</title>
        <authorList>
            <person name="Reynolds N.K."/>
            <person name="Stajich J.E."/>
            <person name="Barry K."/>
            <person name="Grigoriev I.V."/>
            <person name="Crous P."/>
            <person name="Smith M.E."/>
        </authorList>
    </citation>
    <scope>NUCLEOTIDE SEQUENCE</scope>
    <source>
        <strain evidence="2">NBRC 100468</strain>
    </source>
</reference>
<accession>A0A9W8DLT7</accession>
<evidence type="ECO:0000313" key="3">
    <source>
        <dbReference type="Proteomes" id="UP001150538"/>
    </source>
</evidence>
<gene>
    <name evidence="2" type="ORF">H4219_006436</name>
</gene>
<proteinExistence type="predicted"/>
<feature type="region of interest" description="Disordered" evidence="1">
    <location>
        <begin position="97"/>
        <end position="117"/>
    </location>
</feature>
<sequence>MSAIMSQPTMRQADSTLNALRLGQSSEIVLQRKESIFSGLPTNLGHGGSESQTLFLRMVDNLGICSQSDGPLPGQSYLINASQQGFIPLLKKKYKKSSHLSGGMSSPHKTKSLSKQTEQLLQQYLSMRAGSLDTDTKSQASRKDSINGQSPIHSQQNNSQILSSIGINLSKQVFTQDTSQNNPIDVINSRNSSQQVMRHYFSKPLIHMYFP</sequence>
<dbReference type="Proteomes" id="UP001150538">
    <property type="component" value="Unassembled WGS sequence"/>
</dbReference>
<organism evidence="2 3">
    <name type="scientific">Mycoemilia scoparia</name>
    <dbReference type="NCBI Taxonomy" id="417184"/>
    <lineage>
        <taxon>Eukaryota</taxon>
        <taxon>Fungi</taxon>
        <taxon>Fungi incertae sedis</taxon>
        <taxon>Zoopagomycota</taxon>
        <taxon>Kickxellomycotina</taxon>
        <taxon>Kickxellomycetes</taxon>
        <taxon>Kickxellales</taxon>
        <taxon>Kickxellaceae</taxon>
        <taxon>Mycoemilia</taxon>
    </lineage>
</organism>
<dbReference type="AlphaFoldDB" id="A0A9W8DLT7"/>
<dbReference type="EMBL" id="JANBPU010000800">
    <property type="protein sequence ID" value="KAJ1909198.1"/>
    <property type="molecule type" value="Genomic_DNA"/>
</dbReference>
<keyword evidence="3" id="KW-1185">Reference proteome</keyword>